<keyword evidence="2" id="KW-1133">Transmembrane helix</keyword>
<keyword evidence="2" id="KW-0472">Membrane</keyword>
<accession>A0A4Q1BSB4</accession>
<feature type="transmembrane region" description="Helical" evidence="2">
    <location>
        <begin position="100"/>
        <end position="119"/>
    </location>
</feature>
<dbReference type="InParanoid" id="A0A4Q1BSB4"/>
<evidence type="ECO:0000313" key="3">
    <source>
        <dbReference type="EMBL" id="RXK40915.1"/>
    </source>
</evidence>
<keyword evidence="2" id="KW-0812">Transmembrane</keyword>
<feature type="transmembrane region" description="Helical" evidence="2">
    <location>
        <begin position="41"/>
        <end position="61"/>
    </location>
</feature>
<evidence type="ECO:0000256" key="2">
    <source>
        <dbReference type="SAM" id="Phobius"/>
    </source>
</evidence>
<dbReference type="Proteomes" id="UP000289152">
    <property type="component" value="Unassembled WGS sequence"/>
</dbReference>
<feature type="transmembrane region" description="Helical" evidence="2">
    <location>
        <begin position="67"/>
        <end position="88"/>
    </location>
</feature>
<dbReference type="AlphaFoldDB" id="A0A4Q1BSB4"/>
<comment type="caution">
    <text evidence="3">The sequence shown here is derived from an EMBL/GenBank/DDBJ whole genome shotgun (WGS) entry which is preliminary data.</text>
</comment>
<feature type="transmembrane region" description="Helical" evidence="2">
    <location>
        <begin position="162"/>
        <end position="187"/>
    </location>
</feature>
<feature type="region of interest" description="Disordered" evidence="1">
    <location>
        <begin position="237"/>
        <end position="265"/>
    </location>
</feature>
<dbReference type="EMBL" id="SDIL01000013">
    <property type="protein sequence ID" value="RXK40915.1"/>
    <property type="molecule type" value="Genomic_DNA"/>
</dbReference>
<keyword evidence="4" id="KW-1185">Reference proteome</keyword>
<proteinExistence type="predicted"/>
<dbReference type="OrthoDB" id="2552042at2759"/>
<gene>
    <name evidence="3" type="ORF">M231_01763</name>
</gene>
<evidence type="ECO:0000313" key="4">
    <source>
        <dbReference type="Proteomes" id="UP000289152"/>
    </source>
</evidence>
<dbReference type="VEuPathDB" id="FungiDB:TREMEDRAFT_73195"/>
<name>A0A4Q1BSB4_TREME</name>
<evidence type="ECO:0000256" key="1">
    <source>
        <dbReference type="SAM" id="MobiDB-lite"/>
    </source>
</evidence>
<feature type="region of interest" description="Disordered" evidence="1">
    <location>
        <begin position="343"/>
        <end position="395"/>
    </location>
</feature>
<protein>
    <recommendedName>
        <fullName evidence="5">MARVEL domain-containing protein</fullName>
    </recommendedName>
</protein>
<evidence type="ECO:0008006" key="5">
    <source>
        <dbReference type="Google" id="ProtNLM"/>
    </source>
</evidence>
<sequence>MTSAFARMPGFGAQLIDPKFCCCAVPLVNAGIYTILTEQMALGFGVGVMALTTPDVVGATFPNFAKVIFAITCFVVALCQPVGFVGIYREKTKTFKWYTLINFLSQTAAFSVAAALIVVSATSHNKAVTACEKQYFETNNSTSSTAIANSTLSSESSALCDAFTWADVGIMGGLWLLLLLVQAYFLYETRSYSTSQVSDHKLYHSVYSENPEAFTMSILRSSRYNPGSVYNNMPLPNERNSQDAWDPRASVESLNDPSTQMGGGYHDDQNAYGHRRMYSDSPLKQSESRYDDAFEQARGYGAGPSNAGEYRMGMGQSGNYEGYQSRDYSNEHGYNYGNVEQPPIATSRDPGPTPTVNQYYDGQGVGFASNGGLRRPEDVQGHPAEGMMGRKSPRR</sequence>
<reference evidence="3 4" key="1">
    <citation type="submission" date="2016-06" db="EMBL/GenBank/DDBJ databases">
        <title>Evolution of pathogenesis and genome organization in the Tremellales.</title>
        <authorList>
            <person name="Cuomo C."/>
            <person name="Litvintseva A."/>
            <person name="Heitman J."/>
            <person name="Chen Y."/>
            <person name="Sun S."/>
            <person name="Springer D."/>
            <person name="Dromer F."/>
            <person name="Young S."/>
            <person name="Zeng Q."/>
            <person name="Chapman S."/>
            <person name="Gujja S."/>
            <person name="Saif S."/>
            <person name="Birren B."/>
        </authorList>
    </citation>
    <scope>NUCLEOTIDE SEQUENCE [LARGE SCALE GENOMIC DNA]</scope>
    <source>
        <strain evidence="3 4">ATCC 28783</strain>
    </source>
</reference>
<organism evidence="3 4">
    <name type="scientific">Tremella mesenterica</name>
    <name type="common">Jelly fungus</name>
    <dbReference type="NCBI Taxonomy" id="5217"/>
    <lineage>
        <taxon>Eukaryota</taxon>
        <taxon>Fungi</taxon>
        <taxon>Dikarya</taxon>
        <taxon>Basidiomycota</taxon>
        <taxon>Agaricomycotina</taxon>
        <taxon>Tremellomycetes</taxon>
        <taxon>Tremellales</taxon>
        <taxon>Tremellaceae</taxon>
        <taxon>Tremella</taxon>
    </lineage>
</organism>